<dbReference type="Proteomes" id="UP001204151">
    <property type="component" value="Unassembled WGS sequence"/>
</dbReference>
<feature type="domain" description="PAC" evidence="10">
    <location>
        <begin position="690"/>
        <end position="742"/>
    </location>
</feature>
<evidence type="ECO:0000313" key="11">
    <source>
        <dbReference type="EMBL" id="MCS0580659.1"/>
    </source>
</evidence>
<dbReference type="Pfam" id="PF08448">
    <property type="entry name" value="PAS_4"/>
    <property type="match status" value="1"/>
</dbReference>
<dbReference type="InterPro" id="IPR000700">
    <property type="entry name" value="PAS-assoc_C"/>
</dbReference>
<feature type="domain" description="PAS" evidence="9">
    <location>
        <begin position="367"/>
        <end position="443"/>
    </location>
</feature>
<dbReference type="SMART" id="SM00086">
    <property type="entry name" value="PAC"/>
    <property type="match status" value="3"/>
</dbReference>
<dbReference type="Gene3D" id="3.30.450.40">
    <property type="match status" value="1"/>
</dbReference>
<dbReference type="SUPFAM" id="SSF55874">
    <property type="entry name" value="ATPase domain of HSP90 chaperone/DNA topoisomerase II/histidine kinase"/>
    <property type="match status" value="1"/>
</dbReference>
<evidence type="ECO:0000313" key="12">
    <source>
        <dbReference type="Proteomes" id="UP001204151"/>
    </source>
</evidence>
<dbReference type="SMART" id="SM00387">
    <property type="entry name" value="HATPase_c"/>
    <property type="match status" value="1"/>
</dbReference>
<dbReference type="Gene3D" id="3.40.50.2300">
    <property type="match status" value="1"/>
</dbReference>
<dbReference type="InterPro" id="IPR001789">
    <property type="entry name" value="Sig_transdc_resp-reg_receiver"/>
</dbReference>
<dbReference type="InterPro" id="IPR036097">
    <property type="entry name" value="HisK_dim/P_sf"/>
</dbReference>
<gene>
    <name evidence="11" type="ORF">NX784_03555</name>
</gene>
<dbReference type="InterPro" id="IPR004358">
    <property type="entry name" value="Sig_transdc_His_kin-like_C"/>
</dbReference>
<dbReference type="PANTHER" id="PTHR43047:SF72">
    <property type="entry name" value="OSMOSENSING HISTIDINE PROTEIN KINASE SLN1"/>
    <property type="match status" value="1"/>
</dbReference>
<dbReference type="EMBL" id="JANUGW010000002">
    <property type="protein sequence ID" value="MCS0580659.1"/>
    <property type="molecule type" value="Genomic_DNA"/>
</dbReference>
<dbReference type="Pfam" id="PF01590">
    <property type="entry name" value="GAF"/>
    <property type="match status" value="1"/>
</dbReference>
<dbReference type="Gene3D" id="1.10.287.130">
    <property type="match status" value="1"/>
</dbReference>
<dbReference type="PRINTS" id="PR00344">
    <property type="entry name" value="BCTRLSENSOR"/>
</dbReference>
<dbReference type="InterPro" id="IPR003661">
    <property type="entry name" value="HisK_dim/P_dom"/>
</dbReference>
<comment type="catalytic activity">
    <reaction evidence="1">
        <text>ATP + protein L-histidine = ADP + protein N-phospho-L-histidine.</text>
        <dbReference type="EC" id="2.7.13.3"/>
    </reaction>
</comment>
<dbReference type="SMART" id="SM00448">
    <property type="entry name" value="REC"/>
    <property type="match status" value="1"/>
</dbReference>
<evidence type="ECO:0000256" key="5">
    <source>
        <dbReference type="ARBA" id="ARBA00022777"/>
    </source>
</evidence>
<dbReference type="PROSITE" id="PS50112">
    <property type="entry name" value="PAS"/>
    <property type="match status" value="2"/>
</dbReference>
<dbReference type="CDD" id="cd00075">
    <property type="entry name" value="HATPase"/>
    <property type="match status" value="1"/>
</dbReference>
<feature type="domain" description="Response regulatory" evidence="8">
    <location>
        <begin position="994"/>
        <end position="1107"/>
    </location>
</feature>
<dbReference type="InterPro" id="IPR036890">
    <property type="entry name" value="HATPase_C_sf"/>
</dbReference>
<keyword evidence="3 6" id="KW-0597">Phosphoprotein</keyword>
<dbReference type="SMART" id="SM00091">
    <property type="entry name" value="PAS"/>
    <property type="match status" value="3"/>
</dbReference>
<dbReference type="InterPro" id="IPR013656">
    <property type="entry name" value="PAS_4"/>
</dbReference>
<feature type="domain" description="PAC" evidence="10">
    <location>
        <begin position="315"/>
        <end position="366"/>
    </location>
</feature>
<dbReference type="SUPFAM" id="SSF52172">
    <property type="entry name" value="CheY-like"/>
    <property type="match status" value="1"/>
</dbReference>
<evidence type="ECO:0000256" key="2">
    <source>
        <dbReference type="ARBA" id="ARBA00012438"/>
    </source>
</evidence>
<dbReference type="Gene3D" id="3.30.565.10">
    <property type="entry name" value="Histidine kinase-like ATPase, C-terminal domain"/>
    <property type="match status" value="1"/>
</dbReference>
<dbReference type="PROSITE" id="PS50110">
    <property type="entry name" value="RESPONSE_REGULATORY"/>
    <property type="match status" value="1"/>
</dbReference>
<dbReference type="RefSeq" id="WP_258815315.1">
    <property type="nucleotide sequence ID" value="NZ_JANUGW010000002.1"/>
</dbReference>
<feature type="domain" description="PAS" evidence="9">
    <location>
        <begin position="241"/>
        <end position="312"/>
    </location>
</feature>
<organism evidence="11 12">
    <name type="scientific">Massilia pinisoli</name>
    <dbReference type="NCBI Taxonomy" id="1772194"/>
    <lineage>
        <taxon>Bacteria</taxon>
        <taxon>Pseudomonadati</taxon>
        <taxon>Pseudomonadota</taxon>
        <taxon>Betaproteobacteria</taxon>
        <taxon>Burkholderiales</taxon>
        <taxon>Oxalobacteraceae</taxon>
        <taxon>Telluria group</taxon>
        <taxon>Massilia</taxon>
    </lineage>
</organism>
<dbReference type="InterPro" id="IPR000014">
    <property type="entry name" value="PAS"/>
</dbReference>
<dbReference type="InterPro" id="IPR011006">
    <property type="entry name" value="CheY-like_superfamily"/>
</dbReference>
<dbReference type="Pfam" id="PF08447">
    <property type="entry name" value="PAS_3"/>
    <property type="match status" value="1"/>
</dbReference>
<reference evidence="11 12" key="1">
    <citation type="submission" date="2022-08" db="EMBL/GenBank/DDBJ databases">
        <title>Reclassification of Massilia species as members of the genera Telluria, Duganella, Pseudoduganella, Mokoshia gen. nov. and Zemynaea gen. nov. using orthogonal and non-orthogonal genome-based approaches.</title>
        <authorList>
            <person name="Bowman J.P."/>
        </authorList>
    </citation>
    <scope>NUCLEOTIDE SEQUENCE [LARGE SCALE GENOMIC DNA]</scope>
    <source>
        <strain evidence="11 12">JCM 31316</strain>
    </source>
</reference>
<dbReference type="Gene3D" id="3.30.450.20">
    <property type="entry name" value="PAS domain"/>
    <property type="match status" value="4"/>
</dbReference>
<dbReference type="PANTHER" id="PTHR43047">
    <property type="entry name" value="TWO-COMPONENT HISTIDINE PROTEIN KINASE"/>
    <property type="match status" value="1"/>
</dbReference>
<evidence type="ECO:0000259" key="8">
    <source>
        <dbReference type="PROSITE" id="PS50110"/>
    </source>
</evidence>
<evidence type="ECO:0000259" key="9">
    <source>
        <dbReference type="PROSITE" id="PS50112"/>
    </source>
</evidence>
<evidence type="ECO:0000256" key="3">
    <source>
        <dbReference type="ARBA" id="ARBA00022553"/>
    </source>
</evidence>
<accession>A0ABT1ZL64</accession>
<evidence type="ECO:0000259" key="10">
    <source>
        <dbReference type="PROSITE" id="PS50113"/>
    </source>
</evidence>
<dbReference type="InterPro" id="IPR013655">
    <property type="entry name" value="PAS_fold_3"/>
</dbReference>
<dbReference type="PROSITE" id="PS50109">
    <property type="entry name" value="HIS_KIN"/>
    <property type="match status" value="1"/>
</dbReference>
<dbReference type="Pfam" id="PF00512">
    <property type="entry name" value="HisKA"/>
    <property type="match status" value="1"/>
</dbReference>
<dbReference type="SUPFAM" id="SSF47384">
    <property type="entry name" value="Homodimeric domain of signal transducing histidine kinase"/>
    <property type="match status" value="1"/>
</dbReference>
<evidence type="ECO:0000256" key="4">
    <source>
        <dbReference type="ARBA" id="ARBA00022679"/>
    </source>
</evidence>
<dbReference type="InterPro" id="IPR001610">
    <property type="entry name" value="PAC"/>
</dbReference>
<dbReference type="Pfam" id="PF13426">
    <property type="entry name" value="PAS_9"/>
    <property type="match status" value="1"/>
</dbReference>
<dbReference type="EC" id="2.7.13.3" evidence="2"/>
<dbReference type="InterPro" id="IPR003018">
    <property type="entry name" value="GAF"/>
</dbReference>
<name>A0ABT1ZL64_9BURK</name>
<protein>
    <recommendedName>
        <fullName evidence="2">histidine kinase</fullName>
        <ecNumber evidence="2">2.7.13.3</ecNumber>
    </recommendedName>
</protein>
<dbReference type="CDD" id="cd00130">
    <property type="entry name" value="PAS"/>
    <property type="match status" value="3"/>
</dbReference>
<dbReference type="NCBIfam" id="TIGR00229">
    <property type="entry name" value="sensory_box"/>
    <property type="match status" value="3"/>
</dbReference>
<dbReference type="Pfam" id="PF02518">
    <property type="entry name" value="HATPase_c"/>
    <property type="match status" value="1"/>
</dbReference>
<evidence type="ECO:0000256" key="6">
    <source>
        <dbReference type="PROSITE-ProRule" id="PRU00169"/>
    </source>
</evidence>
<evidence type="ECO:0000256" key="1">
    <source>
        <dbReference type="ARBA" id="ARBA00000085"/>
    </source>
</evidence>
<dbReference type="InterPro" id="IPR029016">
    <property type="entry name" value="GAF-like_dom_sf"/>
</dbReference>
<dbReference type="SMART" id="SM00388">
    <property type="entry name" value="HisKA"/>
    <property type="match status" value="1"/>
</dbReference>
<feature type="domain" description="PAC" evidence="10">
    <location>
        <begin position="440"/>
        <end position="492"/>
    </location>
</feature>
<dbReference type="Pfam" id="PF00072">
    <property type="entry name" value="Response_reg"/>
    <property type="match status" value="1"/>
</dbReference>
<dbReference type="SUPFAM" id="SSF55785">
    <property type="entry name" value="PYP-like sensor domain (PAS domain)"/>
    <property type="match status" value="4"/>
</dbReference>
<dbReference type="CDD" id="cd00082">
    <property type="entry name" value="HisKA"/>
    <property type="match status" value="1"/>
</dbReference>
<proteinExistence type="predicted"/>
<sequence>MADSTPDASLGVRDNDVVEAMLRERPNHLSAHDGAEEAGKLAALAQAMGDAPEHAMQRLADAVLALCGADAVVVAVRDGDWNAAPDGGETVRWCALSGALAGHQAGRWSIEECACGSAIQADGAVLFEHPADHFASLRSTGLSPREFLGVPWRIRGGIAGAVGMVLGDGEARFDADDLRLLRAGAAFAAAAHQAGGGRAGADGGEIERKVEERLRPVLESKEHLEREVEESRAAERALREHKALIDATLSIGTVGVLYFDIDGTVRDVNPAFERMTGYTRDELRTMPNWRDMTPPEFWDVSARALRDLIDHGVTAPYTKQMRRKDGSRWWGLFAPARIWGEGANARCVLFVIDVTENKETEARLAESEERFRAMVEGFAQTVWETDAHGRVVNGSPSWTVYTGQTEAASLGVGWIEAVHPDDRAYVLREWRAAVGTRRVLNAEFRVQSAAGGWRWTNARAAPLFNRDGSVRKWVGMHIDVDERRRTQAALAESERRYRMLFEAMDEGFLLATVRFDDAGRAVGLDYAEANPAAVRMANIAYAGPGQLRMRPEHEPCWLDACAQVVRTGVSSRSQCFSPPLSSWYDFFVYPVGGRQVPRVAILFHDITVRKRAEDALRESEGRFRALADASPALVYQFDVDGNVIYLNQRCVTDEAPAGPGTTGWTDIARPDDMDAYLRDVYGGIRKNGTFTQRVHTMVKDGSWHWFESHASPWYSGEGEHRGYVGISLDITGAVQAEEALKEADRRKDEFLATLAHELRNPLAPISNAVQLMRRPDGRRQADRVVEMVGRQVKQMARLVDDLLEVSRITRGKIDLKLERVPFTEIVHSAVETAQPMIDRAGHQLAVALPEQPLVLEADRVRLTQVFSNLLNNAAKYTDTGGRIWFDVRREDDQVVATVRDTGIGIPADALPGVFDMFAQAHRSAGRGQGGLGIGLTMVRSLVEMHHGTVEARSPGPGQGSEFIVRLPLAPAIDVDDDVPQLGQARPTAPFHGQRILVVDDNRDAADTLGLLLEADGAEVRVVYDGRAALAAAESFLPTSVLLDIGMPGMDGYEVARRLRQDERFSGVRIAALTGWGQDADRRQTRNRGFSHHLTKPVSIEDLHQILA</sequence>
<comment type="caution">
    <text evidence="11">The sequence shown here is derived from an EMBL/GenBank/DDBJ whole genome shotgun (WGS) entry which is preliminary data.</text>
</comment>
<dbReference type="CDD" id="cd17580">
    <property type="entry name" value="REC_2_DhkD-like"/>
    <property type="match status" value="1"/>
</dbReference>
<feature type="domain" description="Histidine kinase" evidence="7">
    <location>
        <begin position="753"/>
        <end position="970"/>
    </location>
</feature>
<dbReference type="PROSITE" id="PS50113">
    <property type="entry name" value="PAC"/>
    <property type="match status" value="3"/>
</dbReference>
<dbReference type="InterPro" id="IPR005467">
    <property type="entry name" value="His_kinase_dom"/>
</dbReference>
<keyword evidence="5" id="KW-0418">Kinase</keyword>
<keyword evidence="4" id="KW-0808">Transferase</keyword>
<keyword evidence="12" id="KW-1185">Reference proteome</keyword>
<dbReference type="InterPro" id="IPR003594">
    <property type="entry name" value="HATPase_dom"/>
</dbReference>
<dbReference type="InterPro" id="IPR035965">
    <property type="entry name" value="PAS-like_dom_sf"/>
</dbReference>
<evidence type="ECO:0000259" key="7">
    <source>
        <dbReference type="PROSITE" id="PS50109"/>
    </source>
</evidence>
<dbReference type="SUPFAM" id="SSF55781">
    <property type="entry name" value="GAF domain-like"/>
    <property type="match status" value="1"/>
</dbReference>
<feature type="modified residue" description="4-aspartylphosphate" evidence="6">
    <location>
        <position position="1043"/>
    </location>
</feature>